<evidence type="ECO:0008006" key="2">
    <source>
        <dbReference type="Google" id="ProtNLM"/>
    </source>
</evidence>
<reference evidence="1" key="1">
    <citation type="submission" date="2024-06" db="EMBL/GenBank/DDBJ databases">
        <title>Genome Sequence of an extremely halophilic archaeon isolated from Permian era halite, Salado Formation, Carlsbad, New Mexico: Halobacterium sp. strain NMX12-1.</title>
        <authorList>
            <person name="Sotoa L."/>
            <person name="DasSarma P."/>
            <person name="Anton B.P."/>
            <person name="Vincze T."/>
            <person name="Verma I."/>
            <person name="Eralp B."/>
            <person name="Powers D.W."/>
            <person name="Dozier B.L."/>
            <person name="Roberts R.J."/>
            <person name="DasSarma S."/>
        </authorList>
    </citation>
    <scope>NUCLEOTIDE SEQUENCE</scope>
    <source>
        <strain evidence="1">NMX12-1</strain>
        <plasmid evidence="1">pNMX12-1_211</plasmid>
    </source>
</reference>
<accession>A0AAU8CI84</accession>
<proteinExistence type="predicted"/>
<gene>
    <name evidence="1" type="ORF">ABSL23_15880</name>
</gene>
<dbReference type="KEGG" id="hanx:ABSL23_15880"/>
<organism evidence="1">
    <name type="scientific">Halobacterium sp. NMX12-1</name>
    <dbReference type="NCBI Taxonomy" id="3166650"/>
    <lineage>
        <taxon>Archaea</taxon>
        <taxon>Methanobacteriati</taxon>
        <taxon>Methanobacteriota</taxon>
        <taxon>Stenosarchaea group</taxon>
        <taxon>Halobacteria</taxon>
        <taxon>Halobacteriales</taxon>
        <taxon>Halobacteriaceae</taxon>
        <taxon>Halobacterium</taxon>
    </lineage>
</organism>
<protein>
    <recommendedName>
        <fullName evidence="2">GNAT family N-acetyltransferase</fullName>
    </recommendedName>
</protein>
<dbReference type="GeneID" id="91110660"/>
<geneLocation type="plasmid" evidence="1">
    <name>pNMX12-1_211</name>
</geneLocation>
<evidence type="ECO:0000313" key="1">
    <source>
        <dbReference type="EMBL" id="XCF18206.1"/>
    </source>
</evidence>
<sequence>MPATISPGTALFELDAAAETYHEWLVADVIATTNGHAAILTDGHQRATVDIDRLRATVTDESDPSWVPATYAGTDDAGDPSWIPHPRRANPAADVGHSVDLRTAPDTPSELTFEKIEGRGSRREVNAFLNGARDGLVFHALGGVASWKAAFAARYDGALVSVLVLHHYHPSTNGREIAVTRLANHTNAPANTSTWMLAHARKWAERAGYDRLATYAGVDGNDGTCYRAYGFQPAGDPVEVSGTTWTGDGAETETWRKQKYVYDLAPETYRDKSPEWAVETVCDRVVVPDDPTASTEVSA</sequence>
<dbReference type="AlphaFoldDB" id="A0AAU8CI84"/>
<keyword evidence="1" id="KW-0614">Plasmid</keyword>
<dbReference type="RefSeq" id="WP_353635524.1">
    <property type="nucleotide sequence ID" value="NZ_CP159205.1"/>
</dbReference>
<name>A0AAU8CI84_9EURY</name>
<dbReference type="EMBL" id="CP159205">
    <property type="protein sequence ID" value="XCF18206.1"/>
    <property type="molecule type" value="Genomic_DNA"/>
</dbReference>